<comment type="caution">
    <text evidence="2">The sequence shown here is derived from an EMBL/GenBank/DDBJ whole genome shotgun (WGS) entry which is preliminary data.</text>
</comment>
<evidence type="ECO:0000313" key="3">
    <source>
        <dbReference type="Proteomes" id="UP000030832"/>
    </source>
</evidence>
<feature type="transmembrane region" description="Helical" evidence="1">
    <location>
        <begin position="20"/>
        <end position="39"/>
    </location>
</feature>
<feature type="transmembrane region" description="Helical" evidence="1">
    <location>
        <begin position="59"/>
        <end position="83"/>
    </location>
</feature>
<accession>A0A0B0IAY4</accession>
<dbReference type="STRING" id="333138.LQ50_23855"/>
<dbReference type="GO" id="GO:0140359">
    <property type="term" value="F:ABC-type transporter activity"/>
    <property type="evidence" value="ECO:0007669"/>
    <property type="project" value="InterPro"/>
</dbReference>
<protein>
    <submittedName>
        <fullName evidence="2">ABC transporter permease</fullName>
    </submittedName>
</protein>
<keyword evidence="1" id="KW-1133">Transmembrane helix</keyword>
<evidence type="ECO:0000313" key="2">
    <source>
        <dbReference type="EMBL" id="KHF38027.1"/>
    </source>
</evidence>
<dbReference type="AlphaFoldDB" id="A0A0B0IAY4"/>
<sequence length="248" mass="27105">MRISLKKINAIVGMKFQTLLSNTSVMLGPILALGFVFAMKNIMPDLDVNEEGISFSTNAFVLSFGIVFNIAIAGISMSSGPLSEEKEKNTLRVLMTSSVNGLEYLIGTLLPPLLILILVNILMIPVSGSSFGEVQFGSYLLMTTVASLISLIIGYIIGILTKNQTQTSLYTLPITLLLTSVPAIKQFQENLSAILDYTYTGVLTNFANSLYSETGYQWNLTDISVLLGWLMISLVIFVYAYKKNGLDN</sequence>
<organism evidence="2 3">
    <name type="scientific">Halalkalibacter okhensis</name>
    <dbReference type="NCBI Taxonomy" id="333138"/>
    <lineage>
        <taxon>Bacteria</taxon>
        <taxon>Bacillati</taxon>
        <taxon>Bacillota</taxon>
        <taxon>Bacilli</taxon>
        <taxon>Bacillales</taxon>
        <taxon>Bacillaceae</taxon>
        <taxon>Halalkalibacter</taxon>
    </lineage>
</organism>
<feature type="transmembrane region" description="Helical" evidence="1">
    <location>
        <begin position="104"/>
        <end position="124"/>
    </location>
</feature>
<name>A0A0B0IAY4_9BACI</name>
<proteinExistence type="predicted"/>
<dbReference type="eggNOG" id="COG0842">
    <property type="taxonomic scope" value="Bacteria"/>
</dbReference>
<keyword evidence="1" id="KW-0812">Transmembrane</keyword>
<dbReference type="Proteomes" id="UP000030832">
    <property type="component" value="Unassembled WGS sequence"/>
</dbReference>
<feature type="transmembrane region" description="Helical" evidence="1">
    <location>
        <begin position="223"/>
        <end position="241"/>
    </location>
</feature>
<keyword evidence="1" id="KW-0472">Membrane</keyword>
<dbReference type="GO" id="GO:0005886">
    <property type="term" value="C:plasma membrane"/>
    <property type="evidence" value="ECO:0007669"/>
    <property type="project" value="UniProtKB-SubCell"/>
</dbReference>
<keyword evidence="3" id="KW-1185">Reference proteome</keyword>
<reference evidence="2 3" key="1">
    <citation type="submission" date="2014-09" db="EMBL/GenBank/DDBJ databases">
        <title>Genome sequencing and annotation of Bacillus Okhensis strain Kh10-101T.</title>
        <authorList>
            <person name="Prakash J.S."/>
        </authorList>
    </citation>
    <scope>NUCLEOTIDE SEQUENCE [LARGE SCALE GENOMIC DNA]</scope>
    <source>
        <strain evidence="3">Kh10-101T</strain>
    </source>
</reference>
<gene>
    <name evidence="2" type="ORF">LQ50_23855</name>
</gene>
<evidence type="ECO:0000256" key="1">
    <source>
        <dbReference type="SAM" id="Phobius"/>
    </source>
</evidence>
<feature type="transmembrane region" description="Helical" evidence="1">
    <location>
        <begin position="136"/>
        <end position="157"/>
    </location>
</feature>
<dbReference type="EMBL" id="JRJU01000055">
    <property type="protein sequence ID" value="KHF38027.1"/>
    <property type="molecule type" value="Genomic_DNA"/>
</dbReference>
<dbReference type="OrthoDB" id="3182222at2"/>
<dbReference type="RefSeq" id="WP_034633747.1">
    <property type="nucleotide sequence ID" value="NZ_JRJU01000055.1"/>
</dbReference>